<name>A0A809Z7W1_9BRAD</name>
<organism evidence="2">
    <name type="scientific">Bradyrhizobium diazoefficiens</name>
    <dbReference type="NCBI Taxonomy" id="1355477"/>
    <lineage>
        <taxon>Bacteria</taxon>
        <taxon>Pseudomonadati</taxon>
        <taxon>Pseudomonadota</taxon>
        <taxon>Alphaproteobacteria</taxon>
        <taxon>Hyphomicrobiales</taxon>
        <taxon>Nitrobacteraceae</taxon>
        <taxon>Bradyrhizobium</taxon>
    </lineage>
</organism>
<evidence type="ECO:0000313" key="1">
    <source>
        <dbReference type="EMBL" id="BCE22382.1"/>
    </source>
</evidence>
<dbReference type="RefSeq" id="WP_304563603.1">
    <property type="nucleotide sequence ID" value="NZ_CP124748.1"/>
</dbReference>
<accession>A0A809Z7W1</accession>
<protein>
    <submittedName>
        <fullName evidence="2">Uncharacterized protein</fullName>
    </submittedName>
</protein>
<evidence type="ECO:0000313" key="3">
    <source>
        <dbReference type="EMBL" id="BCE92162.1"/>
    </source>
</evidence>
<sequence length="256" mass="26845">MGPQFFANLLTARAYSVAHLLSQVGHLQWGVLAAIFWGAWAWCDRGSDAARFTALHAAIGLFSSLAQWVGDGVFGNAEFDLTIALGIGAAFARVEASPVAAAISTNPARVEMVTLLALRLVASGRQESAWVMFNPEFRAHYKVAADSMAAVAVSVSMIPGAVYCKQHNLVCRAAGKTFVVDDFKTDQLLATGRATQADIAAMLDARGITVIGGPGTVGCDRSPAPTLRSGLRSSSLPVSGMASCFLIVIGAVMELQ</sequence>
<reference evidence="2" key="3">
    <citation type="submission" date="2020-05" db="EMBL/GenBank/DDBJ databases">
        <title>Complete genome sequence of Bradyrhizobium diazoefficiens XF4 isolated from soybean nodule.</title>
        <authorList>
            <person name="Noda R."/>
            <person name="Kakizaki K."/>
            <person name="Minamisawa K."/>
        </authorList>
    </citation>
    <scope>NUCLEOTIDE SEQUENCE</scope>
    <source>
        <strain evidence="2">XF4</strain>
    </source>
</reference>
<gene>
    <name evidence="3" type="ORF">XF10B_49600</name>
    <name evidence="1" type="ORF">XF1B_50630</name>
    <name evidence="2" type="ORF">XF4B_49950</name>
</gene>
<reference evidence="3" key="2">
    <citation type="submission" date="2020-05" db="EMBL/GenBank/DDBJ databases">
        <title>Complete genome sequence of Bradyrhizobium diazoefficiens XF10 isolated from soybean nodule.</title>
        <authorList>
            <person name="Noda R."/>
            <person name="Kakizaki K."/>
            <person name="Minamisawa K."/>
        </authorList>
    </citation>
    <scope>NUCLEOTIDE SEQUENCE</scope>
    <source>
        <strain evidence="3">XF10</strain>
    </source>
</reference>
<reference evidence="1" key="1">
    <citation type="submission" date="2020-05" db="EMBL/GenBank/DDBJ databases">
        <title>Complete genome sequence of Bradyrhizobium diazoefficiens XF1 isolated from soybean nodule.</title>
        <authorList>
            <person name="Noda R."/>
            <person name="Kakizaki K."/>
            <person name="Minamisawa K."/>
        </authorList>
    </citation>
    <scope>NUCLEOTIDE SEQUENCE</scope>
    <source>
        <strain evidence="1">XF1</strain>
    </source>
</reference>
<dbReference type="EMBL" id="AP023094">
    <property type="protein sequence ID" value="BCE48646.1"/>
    <property type="molecule type" value="Genomic_DNA"/>
</dbReference>
<dbReference type="AlphaFoldDB" id="A0A809Z7W1"/>
<dbReference type="EMBL" id="AP023091">
    <property type="protein sequence ID" value="BCE22382.1"/>
    <property type="molecule type" value="Genomic_DNA"/>
</dbReference>
<proteinExistence type="predicted"/>
<evidence type="ECO:0000313" key="2">
    <source>
        <dbReference type="EMBL" id="BCE48646.1"/>
    </source>
</evidence>
<dbReference type="EMBL" id="AP023099">
    <property type="protein sequence ID" value="BCE92162.1"/>
    <property type="molecule type" value="Genomic_DNA"/>
</dbReference>